<accession>A0A2H3JB13</accession>
<keyword evidence="2" id="KW-0812">Transmembrane</keyword>
<protein>
    <submittedName>
        <fullName evidence="3">Uncharacterized protein</fullName>
    </submittedName>
</protein>
<evidence type="ECO:0000256" key="2">
    <source>
        <dbReference type="SAM" id="Phobius"/>
    </source>
</evidence>
<feature type="compositionally biased region" description="Low complexity" evidence="1">
    <location>
        <begin position="277"/>
        <end position="300"/>
    </location>
</feature>
<evidence type="ECO:0000256" key="1">
    <source>
        <dbReference type="SAM" id="MobiDB-lite"/>
    </source>
</evidence>
<dbReference type="Proteomes" id="UP000218811">
    <property type="component" value="Unassembled WGS sequence"/>
</dbReference>
<keyword evidence="2" id="KW-1133">Transmembrane helix</keyword>
<feature type="region of interest" description="Disordered" evidence="1">
    <location>
        <begin position="261"/>
        <end position="393"/>
    </location>
</feature>
<reference evidence="3 4" key="1">
    <citation type="journal article" date="2012" name="Science">
        <title>The Paleozoic origin of enzymatic lignin decomposition reconstructed from 31 fungal genomes.</title>
        <authorList>
            <person name="Floudas D."/>
            <person name="Binder M."/>
            <person name="Riley R."/>
            <person name="Barry K."/>
            <person name="Blanchette R.A."/>
            <person name="Henrissat B."/>
            <person name="Martinez A.T."/>
            <person name="Otillar R."/>
            <person name="Spatafora J.W."/>
            <person name="Yadav J.S."/>
            <person name="Aerts A."/>
            <person name="Benoit I."/>
            <person name="Boyd A."/>
            <person name="Carlson A."/>
            <person name="Copeland A."/>
            <person name="Coutinho P.M."/>
            <person name="de Vries R.P."/>
            <person name="Ferreira P."/>
            <person name="Findley K."/>
            <person name="Foster B."/>
            <person name="Gaskell J."/>
            <person name="Glotzer D."/>
            <person name="Gorecki P."/>
            <person name="Heitman J."/>
            <person name="Hesse C."/>
            <person name="Hori C."/>
            <person name="Igarashi K."/>
            <person name="Jurgens J.A."/>
            <person name="Kallen N."/>
            <person name="Kersten P."/>
            <person name="Kohler A."/>
            <person name="Kuees U."/>
            <person name="Kumar T.K.A."/>
            <person name="Kuo A."/>
            <person name="LaButti K."/>
            <person name="Larrondo L.F."/>
            <person name="Lindquist E."/>
            <person name="Ling A."/>
            <person name="Lombard V."/>
            <person name="Lucas S."/>
            <person name="Lundell T."/>
            <person name="Martin R."/>
            <person name="McLaughlin D.J."/>
            <person name="Morgenstern I."/>
            <person name="Morin E."/>
            <person name="Murat C."/>
            <person name="Nagy L.G."/>
            <person name="Nolan M."/>
            <person name="Ohm R.A."/>
            <person name="Patyshakuliyeva A."/>
            <person name="Rokas A."/>
            <person name="Ruiz-Duenas F.J."/>
            <person name="Sabat G."/>
            <person name="Salamov A."/>
            <person name="Samejima M."/>
            <person name="Schmutz J."/>
            <person name="Slot J.C."/>
            <person name="St John F."/>
            <person name="Stenlid J."/>
            <person name="Sun H."/>
            <person name="Sun S."/>
            <person name="Syed K."/>
            <person name="Tsang A."/>
            <person name="Wiebenga A."/>
            <person name="Young D."/>
            <person name="Pisabarro A."/>
            <person name="Eastwood D.C."/>
            <person name="Martin F."/>
            <person name="Cullen D."/>
            <person name="Grigoriev I.V."/>
            <person name="Hibbett D.S."/>
        </authorList>
    </citation>
    <scope>NUCLEOTIDE SEQUENCE [LARGE SCALE GENOMIC DNA]</scope>
    <source>
        <strain evidence="3 4">MD-104</strain>
    </source>
</reference>
<evidence type="ECO:0000313" key="4">
    <source>
        <dbReference type="Proteomes" id="UP000218811"/>
    </source>
</evidence>
<evidence type="ECO:0000313" key="3">
    <source>
        <dbReference type="EMBL" id="PCH39386.1"/>
    </source>
</evidence>
<feature type="compositionally biased region" description="Low complexity" evidence="1">
    <location>
        <begin position="319"/>
        <end position="342"/>
    </location>
</feature>
<keyword evidence="4" id="KW-1185">Reference proteome</keyword>
<dbReference type="AlphaFoldDB" id="A0A2H3JB13"/>
<proteinExistence type="predicted"/>
<feature type="region of interest" description="Disordered" evidence="1">
    <location>
        <begin position="1"/>
        <end position="27"/>
    </location>
</feature>
<feature type="transmembrane region" description="Helical" evidence="2">
    <location>
        <begin position="411"/>
        <end position="428"/>
    </location>
</feature>
<name>A0A2H3JB13_WOLCO</name>
<feature type="compositionally biased region" description="Low complexity" evidence="1">
    <location>
        <begin position="14"/>
        <end position="27"/>
    </location>
</feature>
<sequence>MTTTSRPASMVLKAAAPAPSSSGSAQSPAATAATLRSLYPRAAKAFLQRNVGLTHALLTTAFDLIAPPAAAYEPDALAGQRRKWEILRVTFETTLYAAPPPSPPHAHAHADGTDAGGAGTDLPEPLRAHLMLSPEPFIATLHGRALRLFTPAAHAPSAAFVPAQIVVTLALASLKLGCTAVGRGMVEDWLARRPHGSGNEGAAEDVDAAGYAKVLELYCLHVLPRLEDWVYAEDFLQYERELPSDTRKYLITSLRDLRAQASQRSSSSKRIPQSITEPELPSLRAPSPSPSTSSASSSSSDNTATPRTPTPGDVKGKVSARLTQASTSASSQTISSAATSRTVTPTLRAHSKARRAPADARSAADSARTATPRPLPRPPRAPPLQEPRPPRPPSALALLRELVHGISRTRLTAYAVLMVVLPLLSLFLRVRRRRRVAGGSGGSTADEVRRRLRGAAEGKGGAMGVVRGAWDELVRSVWDTVQMGGRGLV</sequence>
<feature type="compositionally biased region" description="Low complexity" evidence="1">
    <location>
        <begin position="359"/>
        <end position="372"/>
    </location>
</feature>
<dbReference type="OMA" id="GMIEDWL"/>
<organism evidence="3 4">
    <name type="scientific">Wolfiporia cocos (strain MD-104)</name>
    <name type="common">Brown rot fungus</name>
    <dbReference type="NCBI Taxonomy" id="742152"/>
    <lineage>
        <taxon>Eukaryota</taxon>
        <taxon>Fungi</taxon>
        <taxon>Dikarya</taxon>
        <taxon>Basidiomycota</taxon>
        <taxon>Agaricomycotina</taxon>
        <taxon>Agaricomycetes</taxon>
        <taxon>Polyporales</taxon>
        <taxon>Phaeolaceae</taxon>
        <taxon>Wolfiporia</taxon>
    </lineage>
</organism>
<feature type="region of interest" description="Disordered" evidence="1">
    <location>
        <begin position="98"/>
        <end position="121"/>
    </location>
</feature>
<dbReference type="EMBL" id="KB467987">
    <property type="protein sequence ID" value="PCH39386.1"/>
    <property type="molecule type" value="Genomic_DNA"/>
</dbReference>
<keyword evidence="2" id="KW-0472">Membrane</keyword>
<dbReference type="OrthoDB" id="3981028at2759"/>
<gene>
    <name evidence="3" type="ORF">WOLCODRAFT_129232</name>
</gene>
<dbReference type="STRING" id="742152.A0A2H3JB13"/>
<feature type="compositionally biased region" description="Pro residues" evidence="1">
    <location>
        <begin position="373"/>
        <end position="393"/>
    </location>
</feature>